<evidence type="ECO:0000313" key="1">
    <source>
        <dbReference type="EMBL" id="MCB4825371.1"/>
    </source>
</evidence>
<dbReference type="EMBL" id="JAJAQI010000087">
    <property type="protein sequence ID" value="MCB4825371.1"/>
    <property type="molecule type" value="Genomic_DNA"/>
</dbReference>
<name>A0A9X1LAT6_9PROT</name>
<protein>
    <submittedName>
        <fullName evidence="1">Plasmid replication initiator</fullName>
    </submittedName>
</protein>
<dbReference type="Proteomes" id="UP001139311">
    <property type="component" value="Unassembled WGS sequence"/>
</dbReference>
<sequence>MAAVHKLIEELGRQGALKAAETDADRRAVEAAIAYMSDEEAGIGFLYSGWCQAALPHKRLADDAVWKVQTERVTLVVEPGRRNLAGDDTAFCGVPFGSRARLILLYLQSEALRTNSRDIELGRSLHAWLGRLGIPIGGKSFKDVREQADRLSRCRLTFHVQQGGRAGLMNQNIVDAAMFVDDDSAQGSLFVETARLSETFFEQLRKHPVPLEEAAIRAISNNSQALDIYCWLAYRLHVLPQARTVSWPALYAQFGSSYKKLAHFKMRFVDSLKVATAVYREAEVELESKGLVLKPSRPPIAPKLISAVGSPTTRVQPVGG</sequence>
<keyword evidence="2" id="KW-1185">Reference proteome</keyword>
<dbReference type="AlphaFoldDB" id="A0A9X1LAT6"/>
<accession>A0A9X1LAT6</accession>
<evidence type="ECO:0000313" key="2">
    <source>
        <dbReference type="Proteomes" id="UP001139311"/>
    </source>
</evidence>
<gene>
    <name evidence="1" type="ORF">LHA35_27035</name>
</gene>
<reference evidence="1" key="1">
    <citation type="submission" date="2021-10" db="EMBL/GenBank/DDBJ databases">
        <title>Roseicella aerolatum sp. nov., isolated from aerosols of e-waste dismantling site.</title>
        <authorList>
            <person name="Qin T."/>
        </authorList>
    </citation>
    <scope>NUCLEOTIDE SEQUENCE</scope>
    <source>
        <strain evidence="1">GB24</strain>
    </source>
</reference>
<comment type="caution">
    <text evidence="1">The sequence shown here is derived from an EMBL/GenBank/DDBJ whole genome shotgun (WGS) entry which is preliminary data.</text>
</comment>
<organism evidence="1 2">
    <name type="scientific">Roseicella aerolata</name>
    <dbReference type="NCBI Taxonomy" id="2883479"/>
    <lineage>
        <taxon>Bacteria</taxon>
        <taxon>Pseudomonadati</taxon>
        <taxon>Pseudomonadota</taxon>
        <taxon>Alphaproteobacteria</taxon>
        <taxon>Acetobacterales</taxon>
        <taxon>Roseomonadaceae</taxon>
        <taxon>Roseicella</taxon>
    </lineage>
</organism>
<dbReference type="InterPro" id="IPR006881">
    <property type="entry name" value="RepA_C"/>
</dbReference>
<dbReference type="Pfam" id="PF04796">
    <property type="entry name" value="RepA_C"/>
    <property type="match status" value="1"/>
</dbReference>
<proteinExistence type="predicted"/>
<dbReference type="RefSeq" id="WP_226614240.1">
    <property type="nucleotide sequence ID" value="NZ_JAJAQI010000087.1"/>
</dbReference>